<dbReference type="Proteomes" id="UP001066276">
    <property type="component" value="Chromosome 5"/>
</dbReference>
<feature type="compositionally biased region" description="Basic and acidic residues" evidence="1">
    <location>
        <begin position="121"/>
        <end position="132"/>
    </location>
</feature>
<evidence type="ECO:0000313" key="3">
    <source>
        <dbReference type="Proteomes" id="UP001066276"/>
    </source>
</evidence>
<organism evidence="2 3">
    <name type="scientific">Pleurodeles waltl</name>
    <name type="common">Iberian ribbed newt</name>
    <dbReference type="NCBI Taxonomy" id="8319"/>
    <lineage>
        <taxon>Eukaryota</taxon>
        <taxon>Metazoa</taxon>
        <taxon>Chordata</taxon>
        <taxon>Craniata</taxon>
        <taxon>Vertebrata</taxon>
        <taxon>Euteleostomi</taxon>
        <taxon>Amphibia</taxon>
        <taxon>Batrachia</taxon>
        <taxon>Caudata</taxon>
        <taxon>Salamandroidea</taxon>
        <taxon>Salamandridae</taxon>
        <taxon>Pleurodelinae</taxon>
        <taxon>Pleurodeles</taxon>
    </lineage>
</organism>
<name>A0AAV7RUR5_PLEWA</name>
<dbReference type="EMBL" id="JANPWB010000009">
    <property type="protein sequence ID" value="KAJ1155342.1"/>
    <property type="molecule type" value="Genomic_DNA"/>
</dbReference>
<evidence type="ECO:0000313" key="2">
    <source>
        <dbReference type="EMBL" id="KAJ1155342.1"/>
    </source>
</evidence>
<keyword evidence="3" id="KW-1185">Reference proteome</keyword>
<accession>A0AAV7RUR5</accession>
<feature type="compositionally biased region" description="Acidic residues" evidence="1">
    <location>
        <begin position="97"/>
        <end position="107"/>
    </location>
</feature>
<sequence length="154" mass="17096">MRHSGFPVVDVVSPVVVSSGRPEKERKVAHLKVIFASSTYFFDPPEQAWEWATEQRPIDPADNVELRGCEARDHAPVRGPYPCKRHNPSWKSASLQDECDPETDLPWEEATTSRPRGLSVRHSDDFPVHRDPTGLPTLSANGGLRTNPGESGSD</sequence>
<comment type="caution">
    <text evidence="2">The sequence shown here is derived from an EMBL/GenBank/DDBJ whole genome shotgun (WGS) entry which is preliminary data.</text>
</comment>
<feature type="region of interest" description="Disordered" evidence="1">
    <location>
        <begin position="73"/>
        <end position="154"/>
    </location>
</feature>
<reference evidence="2" key="1">
    <citation type="journal article" date="2022" name="bioRxiv">
        <title>Sequencing and chromosome-scale assembly of the giantPleurodeles waltlgenome.</title>
        <authorList>
            <person name="Brown T."/>
            <person name="Elewa A."/>
            <person name="Iarovenko S."/>
            <person name="Subramanian E."/>
            <person name="Araus A.J."/>
            <person name="Petzold A."/>
            <person name="Susuki M."/>
            <person name="Suzuki K.-i.T."/>
            <person name="Hayashi T."/>
            <person name="Toyoda A."/>
            <person name="Oliveira C."/>
            <person name="Osipova E."/>
            <person name="Leigh N.D."/>
            <person name="Simon A."/>
            <person name="Yun M.H."/>
        </authorList>
    </citation>
    <scope>NUCLEOTIDE SEQUENCE</scope>
    <source>
        <strain evidence="2">20211129_DDA</strain>
        <tissue evidence="2">Liver</tissue>
    </source>
</reference>
<proteinExistence type="predicted"/>
<gene>
    <name evidence="2" type="ORF">NDU88_008072</name>
</gene>
<dbReference type="AlphaFoldDB" id="A0AAV7RUR5"/>
<protein>
    <submittedName>
        <fullName evidence="2">Uncharacterized protein</fullName>
    </submittedName>
</protein>
<evidence type="ECO:0000256" key="1">
    <source>
        <dbReference type="SAM" id="MobiDB-lite"/>
    </source>
</evidence>